<evidence type="ECO:0000313" key="2">
    <source>
        <dbReference type="EMBL" id="QHT16676.1"/>
    </source>
</evidence>
<sequence>MAAQLDAKFFRKAKKVNRAVEITDNQAFIPAVRDSPEIRVNLPNRRLKTFEERKAEIEERNTEISTLEDEIEKERKTLLDLIKNYHKGGPVSEVVSQNLKVKGLMEKRSSLARPDKWIEELEGLSFKDVFASKRDDRKIKVPVYQIKRRVEPITSLYLDLGAAAEAAEPVLEAPPLPAVKPATPTPKTAAEVAQGAIIGQKKTILKLKKTAGQS</sequence>
<reference evidence="2" key="1">
    <citation type="journal article" date="2020" name="Nature">
        <title>Giant virus diversity and host interactions through global metagenomics.</title>
        <authorList>
            <person name="Schulz F."/>
            <person name="Roux S."/>
            <person name="Paez-Espino D."/>
            <person name="Jungbluth S."/>
            <person name="Walsh D.A."/>
            <person name="Denef V.J."/>
            <person name="McMahon K.D."/>
            <person name="Konstantinidis K.T."/>
            <person name="Eloe-Fadrosh E.A."/>
            <person name="Kyrpides N.C."/>
            <person name="Woyke T."/>
        </authorList>
    </citation>
    <scope>NUCLEOTIDE SEQUENCE</scope>
    <source>
        <strain evidence="2">GVMAG-M-3300023174-189</strain>
    </source>
</reference>
<name>A0A6C0DI88_9ZZZZ</name>
<keyword evidence="1" id="KW-0175">Coiled coil</keyword>
<accession>A0A6C0DI88</accession>
<proteinExistence type="predicted"/>
<evidence type="ECO:0000256" key="1">
    <source>
        <dbReference type="SAM" id="Coils"/>
    </source>
</evidence>
<dbReference type="EMBL" id="MN739626">
    <property type="protein sequence ID" value="QHT16676.1"/>
    <property type="molecule type" value="Genomic_DNA"/>
</dbReference>
<feature type="coiled-coil region" evidence="1">
    <location>
        <begin position="47"/>
        <end position="84"/>
    </location>
</feature>
<dbReference type="AlphaFoldDB" id="A0A6C0DI88"/>
<organism evidence="2">
    <name type="scientific">viral metagenome</name>
    <dbReference type="NCBI Taxonomy" id="1070528"/>
    <lineage>
        <taxon>unclassified sequences</taxon>
        <taxon>metagenomes</taxon>
        <taxon>organismal metagenomes</taxon>
    </lineage>
</organism>
<protein>
    <submittedName>
        <fullName evidence="2">Uncharacterized protein</fullName>
    </submittedName>
</protein>